<sequence length="69" mass="7889">MGFGFESINSPEQKEGIRADLLRRGKGWEAINYALQESLPYGDDDTLTAERAAPHEKARILTWRYGEDF</sequence>
<accession>A0A1G2LTI5</accession>
<evidence type="ECO:0000313" key="1">
    <source>
        <dbReference type="EMBL" id="OHA14863.1"/>
    </source>
</evidence>
<organism evidence="1 2">
    <name type="scientific">Candidatus Sungbacteria bacterium RIFCSPLOWO2_12_FULL_41_11</name>
    <dbReference type="NCBI Taxonomy" id="1802286"/>
    <lineage>
        <taxon>Bacteria</taxon>
        <taxon>Candidatus Sungiibacteriota</taxon>
    </lineage>
</organism>
<evidence type="ECO:0000313" key="2">
    <source>
        <dbReference type="Proteomes" id="UP000177171"/>
    </source>
</evidence>
<dbReference type="Proteomes" id="UP000177171">
    <property type="component" value="Unassembled WGS sequence"/>
</dbReference>
<gene>
    <name evidence="1" type="ORF">A3G49_04205</name>
</gene>
<protein>
    <submittedName>
        <fullName evidence="1">Uncharacterized protein</fullName>
    </submittedName>
</protein>
<proteinExistence type="predicted"/>
<dbReference type="EMBL" id="MHQY01000001">
    <property type="protein sequence ID" value="OHA14863.1"/>
    <property type="molecule type" value="Genomic_DNA"/>
</dbReference>
<reference evidence="1 2" key="1">
    <citation type="journal article" date="2016" name="Nat. Commun.">
        <title>Thousands of microbial genomes shed light on interconnected biogeochemical processes in an aquifer system.</title>
        <authorList>
            <person name="Anantharaman K."/>
            <person name="Brown C.T."/>
            <person name="Hug L.A."/>
            <person name="Sharon I."/>
            <person name="Castelle C.J."/>
            <person name="Probst A.J."/>
            <person name="Thomas B.C."/>
            <person name="Singh A."/>
            <person name="Wilkins M.J."/>
            <person name="Karaoz U."/>
            <person name="Brodie E.L."/>
            <person name="Williams K.H."/>
            <person name="Hubbard S.S."/>
            <person name="Banfield J.F."/>
        </authorList>
    </citation>
    <scope>NUCLEOTIDE SEQUENCE [LARGE SCALE GENOMIC DNA]</scope>
</reference>
<name>A0A1G2LTI5_9BACT</name>
<dbReference type="AlphaFoldDB" id="A0A1G2LTI5"/>
<comment type="caution">
    <text evidence="1">The sequence shown here is derived from an EMBL/GenBank/DDBJ whole genome shotgun (WGS) entry which is preliminary data.</text>
</comment>